<evidence type="ECO:0000313" key="4">
    <source>
        <dbReference type="EnsemblMetazoa" id="G10484.2:cds"/>
    </source>
</evidence>
<dbReference type="SMART" id="SM00745">
    <property type="entry name" value="MIT"/>
    <property type="match status" value="1"/>
</dbReference>
<feature type="compositionally biased region" description="Polar residues" evidence="1">
    <location>
        <begin position="844"/>
        <end position="859"/>
    </location>
</feature>
<feature type="compositionally biased region" description="Basic and acidic residues" evidence="1">
    <location>
        <begin position="780"/>
        <end position="793"/>
    </location>
</feature>
<dbReference type="Gene3D" id="1.10.510.10">
    <property type="entry name" value="Transferase(Phosphotransferase) domain 1"/>
    <property type="match status" value="1"/>
</dbReference>
<dbReference type="InterPro" id="IPR007330">
    <property type="entry name" value="MIT_dom"/>
</dbReference>
<feature type="compositionally biased region" description="Basic and acidic residues" evidence="1">
    <location>
        <begin position="339"/>
        <end position="348"/>
    </location>
</feature>
<dbReference type="EnsemblMetazoa" id="G10484.1">
    <property type="protein sequence ID" value="G10484.1:cds"/>
    <property type="gene ID" value="G10484"/>
</dbReference>
<sequence length="1167" mass="129799">MAGRGNANSKSKEKIWSFDVSDPTLHPNGFTIYKVTCRVFTIRSPESLTEVVAWKRYNDFKQLYKSMLCLHKSLHRKDEFPKFAKPLLFGRFDEMVIEERRQSSLKLLQFIGTHHYLYNSKDFTAFLKASSEVKTGASGEVLKPSKLDILADDKAIGSNDGSPSTPTNQNAREEVDSPPSSEGMTDKSEQNGEDELDGVWNFPQLPDNISLNSYEDTDDTDPGEVDSALGTPLPDTDISFFDPLMSEDQLKPPESTMRTSNSWLFTAMNTCAEMESEISADSPETKTESDAGIQLSFDNIQEEKQDQQNKSEDACPVVTPAIPDISEFDPIHKRPKRGSKVECGKGDVDLSGLSGNKSTNQSPSKSSLLQLLPRSPFKARSSTMESVSTMDLGGKEDYIYVAASQICLAQECEANGKYDLAFSYYKTGVGTLLAGVQGDKNKGRRDAVRRKTAQYLLKAEDLYNRHLSKEILDDRRWATENSKIPPSMDLDPAIAMLKGSLSELKNFKVLGTIDKVLLVMDKTSDETYVVKVVHKASSCSRKYKTIFPTNCPYIVHLNKFFETDYAIYLLLQHATGGKLWNYIGSYLTGRHGSKHLGDVDDSQVCGGNVYAGVKLHEDDNAISDSKGLDVCSEKTTSVSKVLHSSENSDLKFLAEGSNVTSDILDINVKFSNSKSDKNVKHVTSDDAGSSQKKPDYSRFESISSEENFNDSDMSEFRNNSYEQRDSTFQDLLKNNTTHLENFSINSFDSTDDHSRLNSFVSDPVSTILEESELSPSHSIPRTESDNVFSEERALPEDAKSIVQNSKALIKAVERTLSQSDVEIKKEISSDSEDRDSCKEISDGVSRQSEVVTSGNSSDTMIDDSDSNELSIYDIHRNKEETSSSGSSEDQLKCHTTEEIDPTEDCDRKDTLVSSAMEDLCKDLSENASRKSSRSSTLVDNSERKNSIPVAKLSIKRLNSTELCRSATMEHELTSPPRSRQRTVSDVFKELDSTAAKSEQILIPEACIRHWMAEIVTAISKLHSEGIICRDLKPDNILLGERGHVLLTYFCTLSQVERALDPVAVEELFVAPEVTGVGGYNESCDWWSVGALMYELVVGRTLISCHPGGITSHSPIYLPDHISKEAQGLLKQLLCFNPRERLGNGWNGAEDIKSHPFFHGINWNNLEN</sequence>
<dbReference type="SMART" id="SM00220">
    <property type="entry name" value="S_TKc"/>
    <property type="match status" value="1"/>
</dbReference>
<dbReference type="Gene3D" id="3.30.1520.10">
    <property type="entry name" value="Phox-like domain"/>
    <property type="match status" value="1"/>
</dbReference>
<dbReference type="InterPro" id="IPR036871">
    <property type="entry name" value="PX_dom_sf"/>
</dbReference>
<dbReference type="PANTHER" id="PTHR15508">
    <property type="entry name" value="RIBOSOMAL PROTEIN S6 KINASE"/>
    <property type="match status" value="1"/>
</dbReference>
<dbReference type="Proteomes" id="UP000005408">
    <property type="component" value="Unassembled WGS sequence"/>
</dbReference>
<dbReference type="SUPFAM" id="SSF56112">
    <property type="entry name" value="Protein kinase-like (PK-like)"/>
    <property type="match status" value="1"/>
</dbReference>
<dbReference type="EnsemblMetazoa" id="G10484.2">
    <property type="protein sequence ID" value="G10484.2:cds"/>
    <property type="gene ID" value="G10484"/>
</dbReference>
<dbReference type="InterPro" id="IPR036181">
    <property type="entry name" value="MIT_dom_sf"/>
</dbReference>
<name>A0A8W8HPK7_MAGGI</name>
<feature type="compositionally biased region" description="Polar residues" evidence="1">
    <location>
        <begin position="159"/>
        <end position="170"/>
    </location>
</feature>
<evidence type="ECO:0000313" key="5">
    <source>
        <dbReference type="Proteomes" id="UP000005408"/>
    </source>
</evidence>
<dbReference type="Pfam" id="PF00069">
    <property type="entry name" value="Pkinase"/>
    <property type="match status" value="1"/>
</dbReference>
<dbReference type="GO" id="GO:0005524">
    <property type="term" value="F:ATP binding"/>
    <property type="evidence" value="ECO:0007669"/>
    <property type="project" value="InterPro"/>
</dbReference>
<dbReference type="SUPFAM" id="SSF64268">
    <property type="entry name" value="PX domain"/>
    <property type="match status" value="1"/>
</dbReference>
<protein>
    <recommendedName>
        <fullName evidence="6">Ribosomal protein S6 kinase delta-1</fullName>
    </recommendedName>
</protein>
<dbReference type="GO" id="GO:0035091">
    <property type="term" value="F:phosphatidylinositol binding"/>
    <property type="evidence" value="ECO:0007669"/>
    <property type="project" value="InterPro"/>
</dbReference>
<feature type="compositionally biased region" description="Low complexity" evidence="1">
    <location>
        <begin position="362"/>
        <end position="373"/>
    </location>
</feature>
<accession>A0A8W8HPK7</accession>
<dbReference type="PROSITE" id="PS50195">
    <property type="entry name" value="PX"/>
    <property type="match status" value="1"/>
</dbReference>
<dbReference type="InterPro" id="IPR001683">
    <property type="entry name" value="PX_dom"/>
</dbReference>
<dbReference type="InterPro" id="IPR051866">
    <property type="entry name" value="Intracell_Sig-Traffick_Protein"/>
</dbReference>
<feature type="compositionally biased region" description="Acidic residues" evidence="1">
    <location>
        <begin position="215"/>
        <end position="224"/>
    </location>
</feature>
<dbReference type="Pfam" id="PF04212">
    <property type="entry name" value="MIT"/>
    <property type="match status" value="1"/>
</dbReference>
<dbReference type="OrthoDB" id="1278353at2759"/>
<organism evidence="4 5">
    <name type="scientific">Magallana gigas</name>
    <name type="common">Pacific oyster</name>
    <name type="synonym">Crassostrea gigas</name>
    <dbReference type="NCBI Taxonomy" id="29159"/>
    <lineage>
        <taxon>Eukaryota</taxon>
        <taxon>Metazoa</taxon>
        <taxon>Spiralia</taxon>
        <taxon>Lophotrochozoa</taxon>
        <taxon>Mollusca</taxon>
        <taxon>Bivalvia</taxon>
        <taxon>Autobranchia</taxon>
        <taxon>Pteriomorphia</taxon>
        <taxon>Ostreida</taxon>
        <taxon>Ostreoidea</taxon>
        <taxon>Ostreidae</taxon>
        <taxon>Magallana</taxon>
    </lineage>
</organism>
<feature type="region of interest" description="Disordered" evidence="1">
    <location>
        <begin position="825"/>
        <end position="907"/>
    </location>
</feature>
<dbReference type="InterPro" id="IPR011009">
    <property type="entry name" value="Kinase-like_dom_sf"/>
</dbReference>
<keyword evidence="5" id="KW-1185">Reference proteome</keyword>
<dbReference type="GO" id="GO:0004672">
    <property type="term" value="F:protein kinase activity"/>
    <property type="evidence" value="ECO:0007669"/>
    <property type="project" value="InterPro"/>
</dbReference>
<dbReference type="Gene3D" id="1.20.58.80">
    <property type="entry name" value="Phosphotransferase system, lactose/cellobiose-type IIA subunit"/>
    <property type="match status" value="1"/>
</dbReference>
<feature type="region of interest" description="Disordered" evidence="1">
    <location>
        <begin position="326"/>
        <end position="373"/>
    </location>
</feature>
<evidence type="ECO:0008006" key="6">
    <source>
        <dbReference type="Google" id="ProtNLM"/>
    </source>
</evidence>
<feature type="domain" description="PX" evidence="3">
    <location>
        <begin position="11"/>
        <end position="134"/>
    </location>
</feature>
<dbReference type="PROSITE" id="PS50011">
    <property type="entry name" value="PROTEIN_KINASE_DOM"/>
    <property type="match status" value="1"/>
</dbReference>
<feature type="compositionally biased region" description="Basic and acidic residues" evidence="1">
    <location>
        <begin position="675"/>
        <end position="684"/>
    </location>
</feature>
<dbReference type="PANTHER" id="PTHR15508:SF8">
    <property type="entry name" value="LD24550P"/>
    <property type="match status" value="1"/>
</dbReference>
<feature type="region of interest" description="Disordered" evidence="1">
    <location>
        <begin position="922"/>
        <end position="942"/>
    </location>
</feature>
<dbReference type="OMA" id="KALHRRD"/>
<dbReference type="AlphaFoldDB" id="A0A8W8HPK7"/>
<proteinExistence type="predicted"/>
<feature type="region of interest" description="Disordered" evidence="1">
    <location>
        <begin position="770"/>
        <end position="793"/>
    </location>
</feature>
<dbReference type="Pfam" id="PF00787">
    <property type="entry name" value="PX"/>
    <property type="match status" value="1"/>
</dbReference>
<dbReference type="SUPFAM" id="SSF116846">
    <property type="entry name" value="MIT domain"/>
    <property type="match status" value="1"/>
</dbReference>
<reference evidence="4" key="1">
    <citation type="submission" date="2022-08" db="UniProtKB">
        <authorList>
            <consortium name="EnsemblMetazoa"/>
        </authorList>
    </citation>
    <scope>IDENTIFICATION</scope>
    <source>
        <strain evidence="4">05x7-T-G4-1.051#20</strain>
    </source>
</reference>
<feature type="domain" description="Protein kinase" evidence="2">
    <location>
        <begin position="845"/>
        <end position="1157"/>
    </location>
</feature>
<evidence type="ECO:0000259" key="2">
    <source>
        <dbReference type="PROSITE" id="PS50011"/>
    </source>
</evidence>
<dbReference type="InterPro" id="IPR000719">
    <property type="entry name" value="Prot_kinase_dom"/>
</dbReference>
<evidence type="ECO:0000259" key="3">
    <source>
        <dbReference type="PROSITE" id="PS50195"/>
    </source>
</evidence>
<dbReference type="CDD" id="cd02677">
    <property type="entry name" value="MIT_SNX15"/>
    <property type="match status" value="1"/>
</dbReference>
<dbReference type="Gene3D" id="3.30.200.20">
    <property type="entry name" value="Phosphorylase Kinase, domain 1"/>
    <property type="match status" value="1"/>
</dbReference>
<feature type="region of interest" description="Disordered" evidence="1">
    <location>
        <begin position="153"/>
        <end position="235"/>
    </location>
</feature>
<feature type="region of interest" description="Disordered" evidence="1">
    <location>
        <begin position="675"/>
        <end position="715"/>
    </location>
</feature>
<evidence type="ECO:0000256" key="1">
    <source>
        <dbReference type="SAM" id="MobiDB-lite"/>
    </source>
</evidence>